<protein>
    <submittedName>
        <fullName evidence="2">Uncharacterized protein</fullName>
    </submittedName>
</protein>
<proteinExistence type="predicted"/>
<comment type="caution">
    <text evidence="2">The sequence shown here is derived from an EMBL/GenBank/DDBJ whole genome shotgun (WGS) entry which is preliminary data.</text>
</comment>
<gene>
    <name evidence="2" type="ORF">EVJ47_06445</name>
</gene>
<feature type="signal peptide" evidence="1">
    <location>
        <begin position="1"/>
        <end position="21"/>
    </location>
</feature>
<keyword evidence="1" id="KW-0732">Signal</keyword>
<evidence type="ECO:0000313" key="2">
    <source>
        <dbReference type="EMBL" id="RZD14301.1"/>
    </source>
</evidence>
<organism evidence="2 3">
    <name type="scientific">Candidatus Acidulodesulfobacterium ferriphilum</name>
    <dbReference type="NCBI Taxonomy" id="2597223"/>
    <lineage>
        <taxon>Bacteria</taxon>
        <taxon>Deltaproteobacteria</taxon>
        <taxon>Candidatus Acidulodesulfobacterales</taxon>
        <taxon>Candidatus Acidulodesulfobacterium</taxon>
    </lineage>
</organism>
<accession>A0A519BAI9</accession>
<dbReference type="Proteomes" id="UP000320813">
    <property type="component" value="Unassembled WGS sequence"/>
</dbReference>
<evidence type="ECO:0000256" key="1">
    <source>
        <dbReference type="SAM" id="SignalP"/>
    </source>
</evidence>
<evidence type="ECO:0000313" key="3">
    <source>
        <dbReference type="Proteomes" id="UP000320813"/>
    </source>
</evidence>
<reference evidence="2 3" key="1">
    <citation type="submission" date="2019-01" db="EMBL/GenBank/DDBJ databases">
        <title>Insights into ecological role of a new deltaproteobacterial order Candidatus Sinidesulfobacterales (Sva0485) by metagenomics and metatranscriptomics.</title>
        <authorList>
            <person name="Tan S."/>
            <person name="Liu J."/>
            <person name="Fang Y."/>
            <person name="Hedlund B.P."/>
            <person name="Lian Z.H."/>
            <person name="Huang L.Y."/>
            <person name="Li J.T."/>
            <person name="Huang L.N."/>
            <person name="Li W.J."/>
            <person name="Jiang H.C."/>
            <person name="Dong H.L."/>
            <person name="Shu W.S."/>
        </authorList>
    </citation>
    <scope>NUCLEOTIDE SEQUENCE [LARGE SCALE GENOMIC DNA]</scope>
    <source>
        <strain evidence="2">AP3</strain>
    </source>
</reference>
<name>A0A519BAI9_9DELT</name>
<dbReference type="AlphaFoldDB" id="A0A519BAI9"/>
<feature type="chain" id="PRO_5022209087" evidence="1">
    <location>
        <begin position="22"/>
        <end position="149"/>
    </location>
</feature>
<dbReference type="EMBL" id="SGBD01000003">
    <property type="protein sequence ID" value="RZD14301.1"/>
    <property type="molecule type" value="Genomic_DNA"/>
</dbReference>
<sequence length="149" mass="16884">MKRIILFLALFVLAIPSLASAKVVFNVGHTNSKNIPEKSIEHQTAYELFHNKKLTNIQRADNSGKDYTFIISTTGKNANGVYFVTASVFVTHTYHDTEEWDAIYGGTIPDRKLKSIFKNDTLSQAELQANYFAVDKAISIANKDYYIWK</sequence>